<dbReference type="InParanoid" id="A2FM92"/>
<dbReference type="Proteomes" id="UP000001542">
    <property type="component" value="Unassembled WGS sequence"/>
</dbReference>
<proteinExistence type="predicted"/>
<accession>A2FM92</accession>
<name>A2FM92_TRIV3</name>
<gene>
    <name evidence="1" type="ORF">TVAG_024340</name>
</gene>
<dbReference type="VEuPathDB" id="TrichDB:TVAGG3_0717050"/>
<reference evidence="1" key="2">
    <citation type="journal article" date="2007" name="Science">
        <title>Draft genome sequence of the sexually transmitted pathogen Trichomonas vaginalis.</title>
        <authorList>
            <person name="Carlton J.M."/>
            <person name="Hirt R.P."/>
            <person name="Silva J.C."/>
            <person name="Delcher A.L."/>
            <person name="Schatz M."/>
            <person name="Zhao Q."/>
            <person name="Wortman J.R."/>
            <person name="Bidwell S.L."/>
            <person name="Alsmark U.C.M."/>
            <person name="Besteiro S."/>
            <person name="Sicheritz-Ponten T."/>
            <person name="Noel C.J."/>
            <person name="Dacks J.B."/>
            <person name="Foster P.G."/>
            <person name="Simillion C."/>
            <person name="Van de Peer Y."/>
            <person name="Miranda-Saavedra D."/>
            <person name="Barton G.J."/>
            <person name="Westrop G.D."/>
            <person name="Mueller S."/>
            <person name="Dessi D."/>
            <person name="Fiori P.L."/>
            <person name="Ren Q."/>
            <person name="Paulsen I."/>
            <person name="Zhang H."/>
            <person name="Bastida-Corcuera F.D."/>
            <person name="Simoes-Barbosa A."/>
            <person name="Brown M.T."/>
            <person name="Hayes R.D."/>
            <person name="Mukherjee M."/>
            <person name="Okumura C.Y."/>
            <person name="Schneider R."/>
            <person name="Smith A.J."/>
            <person name="Vanacova S."/>
            <person name="Villalvazo M."/>
            <person name="Haas B.J."/>
            <person name="Pertea M."/>
            <person name="Feldblyum T.V."/>
            <person name="Utterback T.R."/>
            <person name="Shu C.L."/>
            <person name="Osoegawa K."/>
            <person name="de Jong P.J."/>
            <person name="Hrdy I."/>
            <person name="Horvathova L."/>
            <person name="Zubacova Z."/>
            <person name="Dolezal P."/>
            <person name="Malik S.B."/>
            <person name="Logsdon J.M. Jr."/>
            <person name="Henze K."/>
            <person name="Gupta A."/>
            <person name="Wang C.C."/>
            <person name="Dunne R.L."/>
            <person name="Upcroft J.A."/>
            <person name="Upcroft P."/>
            <person name="White O."/>
            <person name="Salzberg S.L."/>
            <person name="Tang P."/>
            <person name="Chiu C.-H."/>
            <person name="Lee Y.-S."/>
            <person name="Embley T.M."/>
            <person name="Coombs G.H."/>
            <person name="Mottram J.C."/>
            <person name="Tachezy J."/>
            <person name="Fraser-Liggett C.M."/>
            <person name="Johnson P.J."/>
        </authorList>
    </citation>
    <scope>NUCLEOTIDE SEQUENCE [LARGE SCALE GENOMIC DNA]</scope>
    <source>
        <strain evidence="1">G3</strain>
    </source>
</reference>
<dbReference type="RefSeq" id="XP_001306920.1">
    <property type="nucleotide sequence ID" value="XM_001306919.1"/>
</dbReference>
<sequence>MDCIQKLQSLNLRINELQTDTNIANNPIPTIPQLEELNYSNPAHQEIISETPRPMAPGVWICPETYNCPAYEQRNDDSNPLHFDLDYLQNNYNKYHQNSPSYVINQIPQPMNQYFPIRTQNPQPMNQNPQPMNQYFPIRTQNSQPMNQNPQPMKQITPSVSTENLQNENAHIYNALFNYSSVKKFSSQLIRKGSI</sequence>
<organism evidence="1 2">
    <name type="scientific">Trichomonas vaginalis (strain ATCC PRA-98 / G3)</name>
    <dbReference type="NCBI Taxonomy" id="412133"/>
    <lineage>
        <taxon>Eukaryota</taxon>
        <taxon>Metamonada</taxon>
        <taxon>Parabasalia</taxon>
        <taxon>Trichomonadida</taxon>
        <taxon>Trichomonadidae</taxon>
        <taxon>Trichomonas</taxon>
    </lineage>
</organism>
<evidence type="ECO:0000313" key="1">
    <source>
        <dbReference type="EMBL" id="EAX93990.1"/>
    </source>
</evidence>
<dbReference type="AlphaFoldDB" id="A2FM92"/>
<dbReference type="KEGG" id="tva:4751716"/>
<keyword evidence="2" id="KW-1185">Reference proteome</keyword>
<dbReference type="EMBL" id="DS113882">
    <property type="protein sequence ID" value="EAX93990.1"/>
    <property type="molecule type" value="Genomic_DNA"/>
</dbReference>
<protein>
    <submittedName>
        <fullName evidence="1">Uncharacterized protein</fullName>
    </submittedName>
</protein>
<reference evidence="1" key="1">
    <citation type="submission" date="2006-10" db="EMBL/GenBank/DDBJ databases">
        <authorList>
            <person name="Amadeo P."/>
            <person name="Zhao Q."/>
            <person name="Wortman J."/>
            <person name="Fraser-Liggett C."/>
            <person name="Carlton J."/>
        </authorList>
    </citation>
    <scope>NUCLEOTIDE SEQUENCE</scope>
    <source>
        <strain evidence="1">G3</strain>
    </source>
</reference>
<dbReference type="VEuPathDB" id="TrichDB:TVAG_024340"/>
<evidence type="ECO:0000313" key="2">
    <source>
        <dbReference type="Proteomes" id="UP000001542"/>
    </source>
</evidence>